<dbReference type="RefSeq" id="WP_238257563.1">
    <property type="nucleotide sequence ID" value="NZ_BJZV01000013.1"/>
</dbReference>
<dbReference type="AlphaFoldDB" id="A0A512JL81"/>
<sequence>MTVRETFHIELLGPEEGAASPPVQQRVSMRTSDLDGATERARRLFTRARAPQRTETHPEAVRVIDGAGREVFRWSRFDEPGG</sequence>
<accession>A0A512JL81</accession>
<dbReference type="Proteomes" id="UP000321750">
    <property type="component" value="Unassembled WGS sequence"/>
</dbReference>
<organism evidence="2 3">
    <name type="scientific">Methylobacterium gnaphalii</name>
    <dbReference type="NCBI Taxonomy" id="1010610"/>
    <lineage>
        <taxon>Bacteria</taxon>
        <taxon>Pseudomonadati</taxon>
        <taxon>Pseudomonadota</taxon>
        <taxon>Alphaproteobacteria</taxon>
        <taxon>Hyphomicrobiales</taxon>
        <taxon>Methylobacteriaceae</taxon>
        <taxon>Methylobacterium</taxon>
    </lineage>
</organism>
<evidence type="ECO:0000256" key="1">
    <source>
        <dbReference type="SAM" id="MobiDB-lite"/>
    </source>
</evidence>
<keyword evidence="3" id="KW-1185">Reference proteome</keyword>
<protein>
    <submittedName>
        <fullName evidence="2">Uncharacterized protein</fullName>
    </submittedName>
</protein>
<evidence type="ECO:0000313" key="3">
    <source>
        <dbReference type="Proteomes" id="UP000321750"/>
    </source>
</evidence>
<feature type="compositionally biased region" description="Polar residues" evidence="1">
    <location>
        <begin position="22"/>
        <end position="31"/>
    </location>
</feature>
<evidence type="ECO:0000313" key="2">
    <source>
        <dbReference type="EMBL" id="GEP10719.1"/>
    </source>
</evidence>
<comment type="caution">
    <text evidence="2">The sequence shown here is derived from an EMBL/GenBank/DDBJ whole genome shotgun (WGS) entry which is preliminary data.</text>
</comment>
<name>A0A512JL81_9HYPH</name>
<gene>
    <name evidence="2" type="ORF">MGN01_25640</name>
</gene>
<feature type="region of interest" description="Disordered" evidence="1">
    <location>
        <begin position="14"/>
        <end position="37"/>
    </location>
</feature>
<proteinExistence type="predicted"/>
<reference evidence="2 3" key="1">
    <citation type="submission" date="2019-07" db="EMBL/GenBank/DDBJ databases">
        <title>Whole genome shotgun sequence of Methylobacterium gnaphalii NBRC 107716.</title>
        <authorList>
            <person name="Hosoyama A."/>
            <person name="Uohara A."/>
            <person name="Ohji S."/>
            <person name="Ichikawa N."/>
        </authorList>
    </citation>
    <scope>NUCLEOTIDE SEQUENCE [LARGE SCALE GENOMIC DNA]</scope>
    <source>
        <strain evidence="2 3">NBRC 107716</strain>
    </source>
</reference>
<dbReference type="EMBL" id="BJZV01000013">
    <property type="protein sequence ID" value="GEP10719.1"/>
    <property type="molecule type" value="Genomic_DNA"/>
</dbReference>